<comment type="caution">
    <text evidence="1">The sequence shown here is derived from an EMBL/GenBank/DDBJ whole genome shotgun (WGS) entry which is preliminary data.</text>
</comment>
<gene>
    <name evidence="1" type="ORF">ACFSR5_06735</name>
</gene>
<protein>
    <submittedName>
        <fullName evidence="1">Uncharacterized protein</fullName>
    </submittedName>
</protein>
<evidence type="ECO:0000313" key="1">
    <source>
        <dbReference type="EMBL" id="MFD2547341.1"/>
    </source>
</evidence>
<reference evidence="2" key="1">
    <citation type="journal article" date="2019" name="Int. J. Syst. Evol. Microbiol.">
        <title>The Global Catalogue of Microorganisms (GCM) 10K type strain sequencing project: providing services to taxonomists for standard genome sequencing and annotation.</title>
        <authorList>
            <consortium name="The Broad Institute Genomics Platform"/>
            <consortium name="The Broad Institute Genome Sequencing Center for Infectious Disease"/>
            <person name="Wu L."/>
            <person name="Ma J."/>
        </authorList>
    </citation>
    <scope>NUCLEOTIDE SEQUENCE [LARGE SCALE GENOMIC DNA]</scope>
    <source>
        <strain evidence="2">KCTC 42662</strain>
    </source>
</reference>
<dbReference type="Proteomes" id="UP001597545">
    <property type="component" value="Unassembled WGS sequence"/>
</dbReference>
<name>A0ABW5KIJ6_9SPHI</name>
<sequence>MNSSKSGKAHLLSVLSVTQHVFNNMTYGIPCLLTSYMLLGQLGGDGRIRQIVHPSGIPSLLQHVSGLLLIGIVPI</sequence>
<evidence type="ECO:0000313" key="2">
    <source>
        <dbReference type="Proteomes" id="UP001597545"/>
    </source>
</evidence>
<accession>A0ABW5KIJ6</accession>
<organism evidence="1 2">
    <name type="scientific">Sphingobacterium suaedae</name>
    <dbReference type="NCBI Taxonomy" id="1686402"/>
    <lineage>
        <taxon>Bacteria</taxon>
        <taxon>Pseudomonadati</taxon>
        <taxon>Bacteroidota</taxon>
        <taxon>Sphingobacteriia</taxon>
        <taxon>Sphingobacteriales</taxon>
        <taxon>Sphingobacteriaceae</taxon>
        <taxon>Sphingobacterium</taxon>
    </lineage>
</organism>
<keyword evidence="2" id="KW-1185">Reference proteome</keyword>
<dbReference type="RefSeq" id="WP_380902002.1">
    <property type="nucleotide sequence ID" value="NZ_JBHUEG010000007.1"/>
</dbReference>
<proteinExistence type="predicted"/>
<dbReference type="EMBL" id="JBHULR010000003">
    <property type="protein sequence ID" value="MFD2547341.1"/>
    <property type="molecule type" value="Genomic_DNA"/>
</dbReference>